<gene>
    <name evidence="2" type="ordered locus">Celgi_1872</name>
</gene>
<accession>F8A7H4</accession>
<organism evidence="2 3">
    <name type="scientific">Cellulomonas gilvus (strain ATCC 13127 / NRRL B-14078)</name>
    <name type="common">Cellvibrio gilvus</name>
    <dbReference type="NCBI Taxonomy" id="593907"/>
    <lineage>
        <taxon>Bacteria</taxon>
        <taxon>Bacillati</taxon>
        <taxon>Actinomycetota</taxon>
        <taxon>Actinomycetes</taxon>
        <taxon>Micrococcales</taxon>
        <taxon>Cellulomonadaceae</taxon>
        <taxon>Cellulomonas</taxon>
    </lineage>
</organism>
<dbReference type="Proteomes" id="UP000000485">
    <property type="component" value="Chromosome"/>
</dbReference>
<proteinExistence type="predicted"/>
<keyword evidence="1" id="KW-0472">Membrane</keyword>
<keyword evidence="1" id="KW-0812">Transmembrane</keyword>
<reference evidence="3" key="1">
    <citation type="submission" date="2011-04" db="EMBL/GenBank/DDBJ databases">
        <title>Complete sequence of Cellvibrio gilvus ATCC 13127.</title>
        <authorList>
            <person name="Lucas S."/>
            <person name="Han J."/>
            <person name="Lapidus A."/>
            <person name="Cheng J.-F."/>
            <person name="Goodwin L."/>
            <person name="Pitluck S."/>
            <person name="Peters L."/>
            <person name="Munk A."/>
            <person name="Detter J.C."/>
            <person name="Han C."/>
            <person name="Tapia R."/>
            <person name="Land M."/>
            <person name="Hauser L."/>
            <person name="Kyrpides N."/>
            <person name="Ivanova N."/>
            <person name="Ovchinnikova G."/>
            <person name="Pagani I."/>
            <person name="Mead D."/>
            <person name="Brumm P."/>
            <person name="Woyke T."/>
        </authorList>
    </citation>
    <scope>NUCLEOTIDE SEQUENCE [LARGE SCALE GENOMIC DNA]</scope>
    <source>
        <strain evidence="3">ATCC 13127 / NRRL B-14078</strain>
    </source>
</reference>
<dbReference type="KEGG" id="cga:Celgi_1872"/>
<feature type="transmembrane region" description="Helical" evidence="1">
    <location>
        <begin position="19"/>
        <end position="41"/>
    </location>
</feature>
<evidence type="ECO:0000313" key="3">
    <source>
        <dbReference type="Proteomes" id="UP000000485"/>
    </source>
</evidence>
<keyword evidence="3" id="KW-1185">Reference proteome</keyword>
<dbReference type="OrthoDB" id="1257168at2"/>
<dbReference type="RefSeq" id="WP_013883895.1">
    <property type="nucleotide sequence ID" value="NC_015671.1"/>
</dbReference>
<dbReference type="STRING" id="593907.Celgi_1872"/>
<name>F8A7H4_CELGA</name>
<keyword evidence="2" id="KW-0282">Flagellum</keyword>
<dbReference type="EMBL" id="CP002665">
    <property type="protein sequence ID" value="AEI12376.1"/>
    <property type="molecule type" value="Genomic_DNA"/>
</dbReference>
<feature type="transmembrane region" description="Helical" evidence="1">
    <location>
        <begin position="47"/>
        <end position="66"/>
    </location>
</feature>
<evidence type="ECO:0000313" key="2">
    <source>
        <dbReference type="EMBL" id="AEI12376.1"/>
    </source>
</evidence>
<protein>
    <submittedName>
        <fullName evidence="2">Flagellar associated protein</fullName>
    </submittedName>
</protein>
<keyword evidence="2" id="KW-0969">Cilium</keyword>
<dbReference type="HOGENOM" id="CLU_1060474_0_0_11"/>
<dbReference type="AlphaFoldDB" id="F8A7H4"/>
<keyword evidence="2" id="KW-0966">Cell projection</keyword>
<keyword evidence="1" id="KW-1133">Transmembrane helix</keyword>
<sequence length="262" mass="27167">MTTSTPDGGRGTRGSGAQLALRVTAAVLGVATLAVGAVAVFVTENGAGAAALIAAGVALAVIGGVFDRIKAFEAAGVKVELAEVREKLATAASLEEAGQPELAAELRDEAIDLLSSSSPAALRFKQVRATPPGWQRTIELERQMHDWEEEARRVAPSLATLERGFDQGDEAGRAMALAMMVGAPAAASPRVAEAAIAHPRSAFEQFHGLRVAQTIARSAPAAPTTIALGEVVRENLEQGRFGSPDSDRCTLAKRILELVAPS</sequence>
<evidence type="ECO:0000256" key="1">
    <source>
        <dbReference type="SAM" id="Phobius"/>
    </source>
</evidence>